<evidence type="ECO:0000313" key="2">
    <source>
        <dbReference type="EMBL" id="RGT33137.1"/>
    </source>
</evidence>
<dbReference type="Pfam" id="PF13087">
    <property type="entry name" value="AAA_12"/>
    <property type="match status" value="1"/>
</dbReference>
<comment type="caution">
    <text evidence="2">The sequence shown here is derived from an EMBL/GenBank/DDBJ whole genome shotgun (WGS) entry which is preliminary data.</text>
</comment>
<evidence type="ECO:0000313" key="3">
    <source>
        <dbReference type="Proteomes" id="UP000285159"/>
    </source>
</evidence>
<keyword evidence="2" id="KW-0547">Nucleotide-binding</keyword>
<dbReference type="Pfam" id="PF13086">
    <property type="entry name" value="AAA_11"/>
    <property type="match status" value="2"/>
</dbReference>
<dbReference type="InterPro" id="IPR027417">
    <property type="entry name" value="P-loop_NTPase"/>
</dbReference>
<dbReference type="GO" id="GO:0004386">
    <property type="term" value="F:helicase activity"/>
    <property type="evidence" value="ECO:0007669"/>
    <property type="project" value="UniProtKB-KW"/>
</dbReference>
<dbReference type="PANTHER" id="PTHR10887:SF495">
    <property type="entry name" value="HELICASE SENATAXIN ISOFORM X1-RELATED"/>
    <property type="match status" value="1"/>
</dbReference>
<organism evidence="2 3">
    <name type="scientific">Bacteroides clarus</name>
    <dbReference type="NCBI Taxonomy" id="626929"/>
    <lineage>
        <taxon>Bacteria</taxon>
        <taxon>Pseudomonadati</taxon>
        <taxon>Bacteroidota</taxon>
        <taxon>Bacteroidia</taxon>
        <taxon>Bacteroidales</taxon>
        <taxon>Bacteroidaceae</taxon>
        <taxon>Bacteroides</taxon>
    </lineage>
</organism>
<dbReference type="PANTHER" id="PTHR10887">
    <property type="entry name" value="DNA2/NAM7 HELICASE FAMILY"/>
    <property type="match status" value="1"/>
</dbReference>
<gene>
    <name evidence="2" type="ORF">DWX38_08595</name>
</gene>
<dbReference type="InterPro" id="IPR045055">
    <property type="entry name" value="DNA2/NAM7-like"/>
</dbReference>
<reference evidence="2 3" key="1">
    <citation type="submission" date="2018-08" db="EMBL/GenBank/DDBJ databases">
        <title>A genome reference for cultivated species of the human gut microbiota.</title>
        <authorList>
            <person name="Zou Y."/>
            <person name="Xue W."/>
            <person name="Luo G."/>
        </authorList>
    </citation>
    <scope>NUCLEOTIDE SEQUENCE [LARGE SCALE GENOMIC DNA]</scope>
    <source>
        <strain evidence="2 3">AF19-1AC</strain>
    </source>
</reference>
<dbReference type="SUPFAM" id="SSF52540">
    <property type="entry name" value="P-loop containing nucleoside triphosphate hydrolases"/>
    <property type="match status" value="1"/>
</dbReference>
<keyword evidence="2" id="KW-0347">Helicase</keyword>
<keyword evidence="2" id="KW-0067">ATP-binding</keyword>
<name>A0A412N5B0_9BACE</name>
<dbReference type="PROSITE" id="PS51192">
    <property type="entry name" value="HELICASE_ATP_BIND_1"/>
    <property type="match status" value="1"/>
</dbReference>
<feature type="domain" description="Helicase ATP-binding" evidence="1">
    <location>
        <begin position="697"/>
        <end position="840"/>
    </location>
</feature>
<dbReference type="Proteomes" id="UP000285159">
    <property type="component" value="Unassembled WGS sequence"/>
</dbReference>
<dbReference type="InterPro" id="IPR041677">
    <property type="entry name" value="DNA2/NAM7_AAA_11"/>
</dbReference>
<proteinExistence type="predicted"/>
<dbReference type="RefSeq" id="WP_118467937.1">
    <property type="nucleotide sequence ID" value="NZ_CABIZW010000004.1"/>
</dbReference>
<keyword evidence="2" id="KW-0378">Hydrolase</keyword>
<dbReference type="InterPro" id="IPR014001">
    <property type="entry name" value="Helicase_ATP-bd"/>
</dbReference>
<dbReference type="CDD" id="cd18808">
    <property type="entry name" value="SF1_C_Upf1"/>
    <property type="match status" value="1"/>
</dbReference>
<dbReference type="InterPro" id="IPR041679">
    <property type="entry name" value="DNA2/NAM7-like_C"/>
</dbReference>
<evidence type="ECO:0000259" key="1">
    <source>
        <dbReference type="PROSITE" id="PS51192"/>
    </source>
</evidence>
<sequence>MNAEIKEYFHLLKEVCRAEYPSLGIAYRQLRGLLEHLCRTQMTDSSLQMTDLSARINFVSSKLGLTVTEQNRLHTFRLTSNAVLNHRTIPSRDELLRDAKTLSFFIKRLTGEDIPTELYRLLPQADATYIAAPMAKERVRRMRVSFQYADTDYLYVLPVDTVADEPLRVRYNVPQVNDEFAETCGLLWRHAQINLLDVAVDESGTLTPSFIILEPDYLLDISSLAECFREYGHHPANYMLARLQAPDNTRPLLLGNIANLFLDEWIHAESEPDYLACMKKAFRSYPIELAACADLRDREKEREFFADCRRHFDNIRQTVTETFRDSGYELDKTDAVLEPSYICEALGLQGRLDYMQRDMSSFIEMKSGKADEYTIRGKIEPKENNKVQMLLYQAVLEYAMGKDHRRVKSYLLYTRYPLLYPARPSWAMLRRVMDVRNRIVANEYGIQLRNTPQYTAERLRDINPETLNERQLDNILWKRYLYPSIDAVTQKLHTLSPLEQSYFYALYNFITKELYTSKSGDIEYEGRAGAAALWLATLEEKNENGEILYDLVIRQNCAADIHKPYLLLERTHTDTGTLPNFRQGDAIVLYERNISEDNVTNKMVFKGNIETISDSDIRVRLRAAQQNVEVLPMNSRYAIEHDYMDTSFRCMYWGLSAFLSATKDRRDLLLNRREPEFDSAFNGAIAAADNDFVRITLKAQAAKDYFLLIGPPGTGKTSRALRSMVETFYREGKEILLLSYTNRAVDEICKMLTAITPEVDFIRIGSELSCDEVYRPHLIENMLESCSTRREVQERMACCRIFVGTVATLSAKTELFRLKTFDVALIDEATQILEPQLLGLLCMRSVAGGNAIGKFVLIGDHKQLPAVVLQSSEQSEVQDESLRAIGLCNLKDSLFERLYRNTIKQPLVRGEEASTFNSQLSAFNSFDILCRQGRMNVEVAAFPNHAFYGGLLQPVGLEHQTGTIELSPELSTNEFAALLTRRVAFIPSTPEQPMQSAKINHSEAKIVARLAAAVYRQYIFATGCFNAASTLGIITPYRSQIALIKKEIADLGIKELNDVLIDTVERFQGSERDVIIYSFCVNRVSQLKLLANLTEENGVQIDRKLNVALTRARKQMFITGVPQLLKQNSIYSRLLQSCES</sequence>
<dbReference type="Gene3D" id="3.40.50.300">
    <property type="entry name" value="P-loop containing nucleotide triphosphate hydrolases"/>
    <property type="match status" value="3"/>
</dbReference>
<protein>
    <submittedName>
        <fullName evidence="2">DNA helicase</fullName>
    </submittedName>
</protein>
<dbReference type="EMBL" id="QRWP01000006">
    <property type="protein sequence ID" value="RGT33137.1"/>
    <property type="molecule type" value="Genomic_DNA"/>
</dbReference>
<dbReference type="InterPro" id="IPR047187">
    <property type="entry name" value="SF1_C_Upf1"/>
</dbReference>
<accession>A0A412N5B0</accession>
<dbReference type="AlphaFoldDB" id="A0A412N5B0"/>